<proteinExistence type="predicted"/>
<sequence>MSQFYYENNLQIDYNCYNIVGTNCIINNNKKDK</sequence>
<name>A0A7W5ATL9_9BACL</name>
<dbReference type="EMBL" id="JACHXK010000001">
    <property type="protein sequence ID" value="MBB3108559.1"/>
    <property type="molecule type" value="Genomic_DNA"/>
</dbReference>
<dbReference type="Proteomes" id="UP000570361">
    <property type="component" value="Unassembled WGS sequence"/>
</dbReference>
<gene>
    <name evidence="1" type="ORF">FHS18_000587</name>
</gene>
<evidence type="ECO:0000313" key="1">
    <source>
        <dbReference type="EMBL" id="MBB3108559.1"/>
    </source>
</evidence>
<reference evidence="1 2" key="1">
    <citation type="submission" date="2020-08" db="EMBL/GenBank/DDBJ databases">
        <title>Genomic Encyclopedia of Type Strains, Phase III (KMG-III): the genomes of soil and plant-associated and newly described type strains.</title>
        <authorList>
            <person name="Whitman W."/>
        </authorList>
    </citation>
    <scope>NUCLEOTIDE SEQUENCE [LARGE SCALE GENOMIC DNA]</scope>
    <source>
        <strain evidence="1 2">CECT 5862</strain>
    </source>
</reference>
<protein>
    <submittedName>
        <fullName evidence="1">Uncharacterized protein</fullName>
    </submittedName>
</protein>
<comment type="caution">
    <text evidence="1">The sequence shown here is derived from an EMBL/GenBank/DDBJ whole genome shotgun (WGS) entry which is preliminary data.</text>
</comment>
<evidence type="ECO:0000313" key="2">
    <source>
        <dbReference type="Proteomes" id="UP000570361"/>
    </source>
</evidence>
<keyword evidence="2" id="KW-1185">Reference proteome</keyword>
<accession>A0A7W5ATL9</accession>
<organism evidence="1 2">
    <name type="scientific">Paenibacillus phyllosphaerae</name>
    <dbReference type="NCBI Taxonomy" id="274593"/>
    <lineage>
        <taxon>Bacteria</taxon>
        <taxon>Bacillati</taxon>
        <taxon>Bacillota</taxon>
        <taxon>Bacilli</taxon>
        <taxon>Bacillales</taxon>
        <taxon>Paenibacillaceae</taxon>
        <taxon>Paenibacillus</taxon>
    </lineage>
</organism>
<dbReference type="AlphaFoldDB" id="A0A7W5ATL9"/>